<feature type="transmembrane region" description="Helical" evidence="1">
    <location>
        <begin position="72"/>
        <end position="90"/>
    </location>
</feature>
<proteinExistence type="predicted"/>
<dbReference type="AlphaFoldDB" id="A0A127M3Q9"/>
<feature type="transmembrane region" description="Helical" evidence="1">
    <location>
        <begin position="47"/>
        <end position="65"/>
    </location>
</feature>
<feature type="transmembrane region" description="Helical" evidence="1">
    <location>
        <begin position="12"/>
        <end position="35"/>
    </location>
</feature>
<dbReference type="RefSeq" id="WP_008246992.1">
    <property type="nucleotide sequence ID" value="NZ_CP014544.1"/>
</dbReference>
<evidence type="ECO:0008006" key="4">
    <source>
        <dbReference type="Google" id="ProtNLM"/>
    </source>
</evidence>
<keyword evidence="1" id="KW-0472">Membrane</keyword>
<sequence>MKNSEKQKTFILDFWAFIFKVLGEISFFNLVRVLFPSTKTGLFSEAWALGHLLLSILSVPAVLYIQNYYVGLFIAAYALLRVFEVIVYQTNVLLFDEYRATKAGKEYALHGYRRMVVLLMQNYFEIIFWFAAQYIFFNDLFSFAVEGSHESVFGAIYTSFVVMTSFGYYNVTPLGVLAYSLVIGQAMIGLFMTLLSLARFIGLIPTPKSRDVTEH</sequence>
<evidence type="ECO:0000313" key="3">
    <source>
        <dbReference type="Proteomes" id="UP000074119"/>
    </source>
</evidence>
<evidence type="ECO:0000313" key="2">
    <source>
        <dbReference type="EMBL" id="AMO67894.1"/>
    </source>
</evidence>
<keyword evidence="1" id="KW-0812">Transmembrane</keyword>
<reference evidence="2 3" key="1">
    <citation type="submission" date="2015-12" db="EMBL/GenBank/DDBJ databases">
        <authorList>
            <person name="Shamseldin A."/>
            <person name="Moawad H."/>
            <person name="Abd El-Rahim W.M."/>
            <person name="Sadowsky M.J."/>
        </authorList>
    </citation>
    <scope>NUCLEOTIDE SEQUENCE [LARGE SCALE GENOMIC DNA]</scope>
    <source>
        <strain evidence="2 3">SM2</strain>
    </source>
</reference>
<protein>
    <recommendedName>
        <fullName evidence="4">Potassium channel domain-containing protein</fullName>
    </recommendedName>
</protein>
<gene>
    <name evidence="2" type="ORF">AZF00_06070</name>
</gene>
<feature type="transmembrane region" description="Helical" evidence="1">
    <location>
        <begin position="126"/>
        <end position="145"/>
    </location>
</feature>
<feature type="transmembrane region" description="Helical" evidence="1">
    <location>
        <begin position="152"/>
        <end position="171"/>
    </location>
</feature>
<name>A0A127M3Q9_9GAMM</name>
<evidence type="ECO:0000256" key="1">
    <source>
        <dbReference type="SAM" id="Phobius"/>
    </source>
</evidence>
<dbReference type="KEGG" id="zal:AZF00_06070"/>
<keyword evidence="1" id="KW-1133">Transmembrane helix</keyword>
<organism evidence="2 3">
    <name type="scientific">Zhongshania aliphaticivorans</name>
    <dbReference type="NCBI Taxonomy" id="1470434"/>
    <lineage>
        <taxon>Bacteria</taxon>
        <taxon>Pseudomonadati</taxon>
        <taxon>Pseudomonadota</taxon>
        <taxon>Gammaproteobacteria</taxon>
        <taxon>Cellvibrionales</taxon>
        <taxon>Spongiibacteraceae</taxon>
        <taxon>Zhongshania</taxon>
    </lineage>
</organism>
<dbReference type="SUPFAM" id="SSF81324">
    <property type="entry name" value="Voltage-gated potassium channels"/>
    <property type="match status" value="1"/>
</dbReference>
<accession>A0A127M3Q9</accession>
<dbReference type="Gene3D" id="1.10.287.70">
    <property type="match status" value="1"/>
</dbReference>
<feature type="transmembrane region" description="Helical" evidence="1">
    <location>
        <begin position="177"/>
        <end position="201"/>
    </location>
</feature>
<dbReference type="EMBL" id="CP014544">
    <property type="protein sequence ID" value="AMO67894.1"/>
    <property type="molecule type" value="Genomic_DNA"/>
</dbReference>
<dbReference type="Proteomes" id="UP000074119">
    <property type="component" value="Chromosome"/>
</dbReference>